<dbReference type="AlphaFoldDB" id="A0A2S6C8Z0"/>
<name>A0A2S6C8Z0_9PEZI</name>
<feature type="region of interest" description="Disordered" evidence="1">
    <location>
        <begin position="612"/>
        <end position="632"/>
    </location>
</feature>
<comment type="caution">
    <text evidence="2">The sequence shown here is derived from an EMBL/GenBank/DDBJ whole genome shotgun (WGS) entry which is preliminary data.</text>
</comment>
<organism evidence="2 3">
    <name type="scientific">Cercospora berteroae</name>
    <dbReference type="NCBI Taxonomy" id="357750"/>
    <lineage>
        <taxon>Eukaryota</taxon>
        <taxon>Fungi</taxon>
        <taxon>Dikarya</taxon>
        <taxon>Ascomycota</taxon>
        <taxon>Pezizomycotina</taxon>
        <taxon>Dothideomycetes</taxon>
        <taxon>Dothideomycetidae</taxon>
        <taxon>Mycosphaerellales</taxon>
        <taxon>Mycosphaerellaceae</taxon>
        <taxon>Cercospora</taxon>
    </lineage>
</organism>
<feature type="region of interest" description="Disordered" evidence="1">
    <location>
        <begin position="167"/>
        <end position="188"/>
    </location>
</feature>
<evidence type="ECO:0000313" key="2">
    <source>
        <dbReference type="EMBL" id="PPJ56180.1"/>
    </source>
</evidence>
<protein>
    <submittedName>
        <fullName evidence="2">Uncharacterized protein</fullName>
    </submittedName>
</protein>
<reference evidence="3" key="1">
    <citation type="journal article" date="2017" name="bioRxiv">
        <title>Conservation of a gene cluster reveals novel cercosporin biosynthetic mechanisms and extends production to the genus Colletotrichum.</title>
        <authorList>
            <person name="de Jonge R."/>
            <person name="Ebert M.K."/>
            <person name="Huitt-Roehl C.R."/>
            <person name="Pal P."/>
            <person name="Suttle J.C."/>
            <person name="Spanner R.E."/>
            <person name="Neubauer J.D."/>
            <person name="Jurick W.M.II."/>
            <person name="Stott K.A."/>
            <person name="Secor G.A."/>
            <person name="Thomma B.P.H.J."/>
            <person name="Van de Peer Y."/>
            <person name="Townsend C.A."/>
            <person name="Bolton M.D."/>
        </authorList>
    </citation>
    <scope>NUCLEOTIDE SEQUENCE [LARGE SCALE GENOMIC DNA]</scope>
    <source>
        <strain evidence="3">CBS538.71</strain>
    </source>
</reference>
<evidence type="ECO:0000313" key="3">
    <source>
        <dbReference type="Proteomes" id="UP000237631"/>
    </source>
</evidence>
<proteinExistence type="predicted"/>
<feature type="compositionally biased region" description="Basic and acidic residues" evidence="1">
    <location>
        <begin position="429"/>
        <end position="455"/>
    </location>
</feature>
<gene>
    <name evidence="2" type="ORF">CBER1_09093</name>
</gene>
<accession>A0A2S6C8Z0</accession>
<keyword evidence="3" id="KW-1185">Reference proteome</keyword>
<feature type="region of interest" description="Disordered" evidence="1">
    <location>
        <begin position="513"/>
        <end position="536"/>
    </location>
</feature>
<evidence type="ECO:0000256" key="1">
    <source>
        <dbReference type="SAM" id="MobiDB-lite"/>
    </source>
</evidence>
<dbReference type="OrthoDB" id="3650800at2759"/>
<feature type="region of interest" description="Disordered" evidence="1">
    <location>
        <begin position="420"/>
        <end position="460"/>
    </location>
</feature>
<dbReference type="EMBL" id="PNEN01000524">
    <property type="protein sequence ID" value="PPJ56180.1"/>
    <property type="molecule type" value="Genomic_DNA"/>
</dbReference>
<dbReference type="Proteomes" id="UP000237631">
    <property type="component" value="Unassembled WGS sequence"/>
</dbReference>
<sequence>MGAEKAYQDLSLANMINQEKNWALLTAWGDEASRFGYHSIQKSFVVGQQVVLSGPGGEGYKVLEYAETINIDSDEDPRYCILKEPRMDCASLGTLTVTVQRGNHYWLDERGKPQIEQCKTGPRGPLKKRPRSENSFRNLLGKNGRKIRWQFRVRSLDRMLEIEKSYRKKDGREPMSPEEKNDPSRYTLIRDEDFRLKQKQGHDYRMQLQKEYLEKRARENRPVRLRRVRKQPKICKCPKEHVGQICKKRKAVAEITGNGIEGASTDRTKRLKAFGAFPQHSEVNRTSAIPLEEPGTNSTIGEEALVAPRACKKCRRYKKAPKGKKWFFDRLSLVNGAEQNQTVRFALSEQPPLQQDEDNDEIVDVEAKPTREETWTAEAGEEFVPQVIGAEQGLVPTRYESQQPLLQQDEDDQEIINTHQGNEAQDTLHATETKARKRSSARDNVHGAPDQHQESDQPDSQVARIIIPTADFPAMSNPALSKPPSAAEKTPGKIWTPLRFTLHLYDGNSAAKANDGVDEERPGRIVRSPPQISGTSNREPLLIARLDLTWNSSSEIRASKKEPTKEVESKYQHIHVSSEDTEDEDEAELKNLQLRHEEIQLKIRMAKLKRKMKQKAAAKQQSRAKQEIIEID</sequence>